<organism evidence="1 2">
    <name type="scientific">Nannocystis punicea</name>
    <dbReference type="NCBI Taxonomy" id="2995304"/>
    <lineage>
        <taxon>Bacteria</taxon>
        <taxon>Pseudomonadati</taxon>
        <taxon>Myxococcota</taxon>
        <taxon>Polyangia</taxon>
        <taxon>Nannocystales</taxon>
        <taxon>Nannocystaceae</taxon>
        <taxon>Nannocystis</taxon>
    </lineage>
</organism>
<dbReference type="Proteomes" id="UP001164459">
    <property type="component" value="Chromosome"/>
</dbReference>
<gene>
    <name evidence="1" type="ORF">O0S08_26735</name>
</gene>
<evidence type="ECO:0000313" key="1">
    <source>
        <dbReference type="EMBL" id="WAS89804.1"/>
    </source>
</evidence>
<evidence type="ECO:0000313" key="2">
    <source>
        <dbReference type="Proteomes" id="UP001164459"/>
    </source>
</evidence>
<reference evidence="1" key="1">
    <citation type="submission" date="2022-11" db="EMBL/GenBank/DDBJ databases">
        <title>Minimal conservation of predation-associated metabolite biosynthetic gene clusters underscores biosynthetic potential of Myxococcota including descriptions for ten novel species: Archangium lansinium sp. nov., Myxococcus landrumus sp. nov., Nannocystis bai.</title>
        <authorList>
            <person name="Ahearne A."/>
            <person name="Stevens C."/>
            <person name="Dowd S."/>
        </authorList>
    </citation>
    <scope>NUCLEOTIDE SEQUENCE</scope>
    <source>
        <strain evidence="1">Fl3</strain>
    </source>
</reference>
<protein>
    <submittedName>
        <fullName evidence="1">Uncharacterized protein</fullName>
    </submittedName>
</protein>
<keyword evidence="2" id="KW-1185">Reference proteome</keyword>
<dbReference type="RefSeq" id="WP_269032114.1">
    <property type="nucleotide sequence ID" value="NZ_CP114040.1"/>
</dbReference>
<proteinExistence type="predicted"/>
<accession>A0ABY7GS60</accession>
<sequence>MARPRARRLVLTIVACLAVGAYFVYPYAVVAYLARSIAAATTAEAETAALCRANQWFHAGRTPTYSVATHDRDGAELRPWQDGSYDRVAKVTLTWMTGQSVERVLLTRDGLDCVFGE</sequence>
<dbReference type="EMBL" id="CP114040">
    <property type="protein sequence ID" value="WAS89804.1"/>
    <property type="molecule type" value="Genomic_DNA"/>
</dbReference>
<name>A0ABY7GS60_9BACT</name>